<dbReference type="KEGG" id="tact:SG35_011415"/>
<keyword evidence="2" id="KW-1185">Reference proteome</keyword>
<evidence type="ECO:0000313" key="2">
    <source>
        <dbReference type="Proteomes" id="UP000032568"/>
    </source>
</evidence>
<dbReference type="InterPro" id="IPR010272">
    <property type="entry name" value="T6SS_TssF"/>
</dbReference>
<dbReference type="NCBIfam" id="TIGR03359">
    <property type="entry name" value="VI_chp_6"/>
    <property type="match status" value="1"/>
</dbReference>
<accession>A0AAE9YX39</accession>
<dbReference type="AlphaFoldDB" id="A0AAE9YX39"/>
<gene>
    <name evidence="1" type="primary">tssF</name>
    <name evidence="1" type="ORF">SG35_011415</name>
</gene>
<dbReference type="EMBL" id="CP059735">
    <property type="protein sequence ID" value="WDE01187.1"/>
    <property type="molecule type" value="Genomic_DNA"/>
</dbReference>
<dbReference type="PANTHER" id="PTHR35370">
    <property type="entry name" value="CYTOPLASMIC PROTEIN-RELATED-RELATED"/>
    <property type="match status" value="1"/>
</dbReference>
<reference evidence="1 2" key="2">
    <citation type="journal article" date="2022" name="Mar. Drugs">
        <title>Bioassay-Guided Fractionation Leads to the Detection of Cholic Acid Generated by the Rare Thalassomonas sp.</title>
        <authorList>
            <person name="Pheiffer F."/>
            <person name="Schneider Y.K."/>
            <person name="Hansen E.H."/>
            <person name="Andersen J.H."/>
            <person name="Isaksson J."/>
            <person name="Busche T."/>
            <person name="R C."/>
            <person name="Kalinowski J."/>
            <person name="Zyl L.V."/>
            <person name="Trindade M."/>
        </authorList>
    </citation>
    <scope>NUCLEOTIDE SEQUENCE [LARGE SCALE GENOMIC DNA]</scope>
    <source>
        <strain evidence="1 2">A5K-106</strain>
    </source>
</reference>
<dbReference type="PIRSF" id="PIRSF028304">
    <property type="entry name" value="UCP028304"/>
    <property type="match status" value="1"/>
</dbReference>
<proteinExistence type="predicted"/>
<dbReference type="RefSeq" id="WP_044831578.1">
    <property type="nucleotide sequence ID" value="NZ_CP059735.1"/>
</dbReference>
<name>A0AAE9YX39_9GAMM</name>
<dbReference type="Proteomes" id="UP000032568">
    <property type="component" value="Chromosome"/>
</dbReference>
<dbReference type="PANTHER" id="PTHR35370:SF1">
    <property type="entry name" value="TYPE VI SECRETION SYSTEM COMPONENT TSSF1"/>
    <property type="match status" value="1"/>
</dbReference>
<sequence length="610" mass="69319">MNEDLLKYYNRELAFIRHMGAEFASKYPKLAGRLRLSDEQVEDPHVSRLIEAFSLLTAQIRQKLDDSFPELTQALLGQLYPDYQAPIPSMTIIKMITENVSTTGITLPKGTKVDTRVEGMKTCHFRSCYDTELWPLEVEQASFQNAPFTAPEPVWQQQPKAVIKLSLATEFEEVSMPGLGVKRLRFYLNGQPHQSLLLYQLLFEHCLGLAIVPSGQIEQAKYLQPRHIKAVGFDDEHKVIPYSQRTLSGYRLLVENFIFPEKFLFFELDELGSFWSGIGNKCDIYLYLKQGSEDLEKQVAAGHFLLGCTPVINLFEQELEPVRLEPSLYEYKLAPRYLDAEVAEIINIGEVTAYDPKDNKVSISPFYGETHPAYLDQNRMFWHINRQASSWAGGFAEQGTEVYLSLVDHEFKGFTAPDEYGTWLLSINALCSNRNLPAHLPFGTDEPKMFVPSRADIIKQVKCLSAPTMPVRAALDDASRWQLVSHLSLEHFSGPDALKTLKETLKLYDFKSSPENKTLIENITKVTITSATARVNQQGRISFCNGSEIELVFAGDHYGGSGVFFFCTILDHFFAQYAAINSFTRLSVRFKEQEGIYHTWPSRAGRRPLL</sequence>
<reference evidence="1 2" key="1">
    <citation type="journal article" date="2015" name="Genome Announc.">
        <title>Draft Genome Sequences of Marine Isolates of Thalassomonas viridans and Thalassomonas actiniarum.</title>
        <authorList>
            <person name="Olonade I."/>
            <person name="van Zyl L.J."/>
            <person name="Trindade M."/>
        </authorList>
    </citation>
    <scope>NUCLEOTIDE SEQUENCE [LARGE SCALE GENOMIC DNA]</scope>
    <source>
        <strain evidence="1 2">A5K-106</strain>
    </source>
</reference>
<organism evidence="1 2">
    <name type="scientific">Thalassomonas actiniarum</name>
    <dbReference type="NCBI Taxonomy" id="485447"/>
    <lineage>
        <taxon>Bacteria</taxon>
        <taxon>Pseudomonadati</taxon>
        <taxon>Pseudomonadota</taxon>
        <taxon>Gammaproteobacteria</taxon>
        <taxon>Alteromonadales</taxon>
        <taxon>Colwelliaceae</taxon>
        <taxon>Thalassomonas</taxon>
    </lineage>
</organism>
<dbReference type="Pfam" id="PF05947">
    <property type="entry name" value="T6SS_TssF"/>
    <property type="match status" value="1"/>
</dbReference>
<evidence type="ECO:0000313" key="1">
    <source>
        <dbReference type="EMBL" id="WDE01187.1"/>
    </source>
</evidence>
<protein>
    <submittedName>
        <fullName evidence="1">Type VI secretion system baseplate subunit TssF</fullName>
    </submittedName>
</protein>